<protein>
    <submittedName>
        <fullName evidence="1">Uncharacterized protein</fullName>
    </submittedName>
</protein>
<name>A0A2K3P826_TRIPR</name>
<reference evidence="1 2" key="2">
    <citation type="journal article" date="2017" name="Front. Plant Sci.">
        <title>Gene Classification and Mining of Molecular Markers Useful in Red Clover (Trifolium pratense) Breeding.</title>
        <authorList>
            <person name="Istvanek J."/>
            <person name="Dluhosova J."/>
            <person name="Dluhos P."/>
            <person name="Patkova L."/>
            <person name="Nedelnik J."/>
            <person name="Repkova J."/>
        </authorList>
    </citation>
    <scope>NUCLEOTIDE SEQUENCE [LARGE SCALE GENOMIC DNA]</scope>
    <source>
        <strain evidence="2">cv. Tatra</strain>
        <tissue evidence="1">Young leaves</tissue>
    </source>
</reference>
<organism evidence="1 2">
    <name type="scientific">Trifolium pratense</name>
    <name type="common">Red clover</name>
    <dbReference type="NCBI Taxonomy" id="57577"/>
    <lineage>
        <taxon>Eukaryota</taxon>
        <taxon>Viridiplantae</taxon>
        <taxon>Streptophyta</taxon>
        <taxon>Embryophyta</taxon>
        <taxon>Tracheophyta</taxon>
        <taxon>Spermatophyta</taxon>
        <taxon>Magnoliopsida</taxon>
        <taxon>eudicotyledons</taxon>
        <taxon>Gunneridae</taxon>
        <taxon>Pentapetalae</taxon>
        <taxon>rosids</taxon>
        <taxon>fabids</taxon>
        <taxon>Fabales</taxon>
        <taxon>Fabaceae</taxon>
        <taxon>Papilionoideae</taxon>
        <taxon>50 kb inversion clade</taxon>
        <taxon>NPAAA clade</taxon>
        <taxon>Hologalegina</taxon>
        <taxon>IRL clade</taxon>
        <taxon>Trifolieae</taxon>
        <taxon>Trifolium</taxon>
    </lineage>
</organism>
<dbReference type="AlphaFoldDB" id="A0A2K3P826"/>
<comment type="caution">
    <text evidence="1">The sequence shown here is derived from an EMBL/GenBank/DDBJ whole genome shotgun (WGS) entry which is preliminary data.</text>
</comment>
<evidence type="ECO:0000313" key="1">
    <source>
        <dbReference type="EMBL" id="PNY11430.1"/>
    </source>
</evidence>
<accession>A0A2K3P826</accession>
<evidence type="ECO:0000313" key="2">
    <source>
        <dbReference type="Proteomes" id="UP000236291"/>
    </source>
</evidence>
<gene>
    <name evidence="1" type="ORF">L195_g008037</name>
</gene>
<reference evidence="1 2" key="1">
    <citation type="journal article" date="2014" name="Am. J. Bot.">
        <title>Genome assembly and annotation for red clover (Trifolium pratense; Fabaceae).</title>
        <authorList>
            <person name="Istvanek J."/>
            <person name="Jaros M."/>
            <person name="Krenek A."/>
            <person name="Repkova J."/>
        </authorList>
    </citation>
    <scope>NUCLEOTIDE SEQUENCE [LARGE SCALE GENOMIC DNA]</scope>
    <source>
        <strain evidence="2">cv. Tatra</strain>
        <tissue evidence="1">Young leaves</tissue>
    </source>
</reference>
<proteinExistence type="predicted"/>
<dbReference type="EMBL" id="ASHM01004530">
    <property type="protein sequence ID" value="PNY11430.1"/>
    <property type="molecule type" value="Genomic_DNA"/>
</dbReference>
<dbReference type="Proteomes" id="UP000236291">
    <property type="component" value="Unassembled WGS sequence"/>
</dbReference>
<sequence>MVVGVGLLGIDRALVLMYLRQLHALLLLQSLWEQCMEASARFKLYGGKLCSSITWRLEFSAESAFYYRSGVGRTCDCFRQPGLPSGLIRACALQNATAAWTYSTAVNWKRPTLG</sequence>